<dbReference type="CDD" id="cd01292">
    <property type="entry name" value="metallo-dependent_hydrolases"/>
    <property type="match status" value="1"/>
</dbReference>
<dbReference type="InterPro" id="IPR006680">
    <property type="entry name" value="Amidohydro-rel"/>
</dbReference>
<keyword evidence="4" id="KW-1185">Reference proteome</keyword>
<comment type="caution">
    <text evidence="3">The sequence shown here is derived from an EMBL/GenBank/DDBJ whole genome shotgun (WGS) entry which is preliminary data.</text>
</comment>
<evidence type="ECO:0000259" key="2">
    <source>
        <dbReference type="Pfam" id="PF04909"/>
    </source>
</evidence>
<dbReference type="Proteomes" id="UP001489509">
    <property type="component" value="Unassembled WGS sequence"/>
</dbReference>
<dbReference type="Pfam" id="PF04909">
    <property type="entry name" value="Amidohydro_2"/>
    <property type="match status" value="1"/>
</dbReference>
<protein>
    <submittedName>
        <fullName evidence="3">Amidohydrolase family protein</fullName>
    </submittedName>
</protein>
<dbReference type="PANTHER" id="PTHR21240">
    <property type="entry name" value="2-AMINO-3-CARBOXYLMUCONATE-6-SEMIALDEHYDE DECARBOXYLASE"/>
    <property type="match status" value="1"/>
</dbReference>
<dbReference type="Gene3D" id="3.20.20.140">
    <property type="entry name" value="Metal-dependent hydrolases"/>
    <property type="match status" value="1"/>
</dbReference>
<reference evidence="3 4" key="1">
    <citation type="submission" date="2024-03" db="EMBL/GenBank/DDBJ databases">
        <title>Human intestinal bacterial collection.</title>
        <authorList>
            <person name="Pauvert C."/>
            <person name="Hitch T.C.A."/>
            <person name="Clavel T."/>
        </authorList>
    </citation>
    <scope>NUCLEOTIDE SEQUENCE [LARGE SCALE GENOMIC DNA]</scope>
    <source>
        <strain evidence="3 4">CLA-JM-H44</strain>
    </source>
</reference>
<name>A0ABV1E2I3_9FIRM</name>
<gene>
    <name evidence="3" type="ORF">WMO26_05340</name>
</gene>
<evidence type="ECO:0000313" key="4">
    <source>
        <dbReference type="Proteomes" id="UP001489509"/>
    </source>
</evidence>
<dbReference type="SUPFAM" id="SSF51556">
    <property type="entry name" value="Metallo-dependent hydrolases"/>
    <property type="match status" value="1"/>
</dbReference>
<keyword evidence="1" id="KW-0456">Lyase</keyword>
<evidence type="ECO:0000256" key="1">
    <source>
        <dbReference type="ARBA" id="ARBA00023239"/>
    </source>
</evidence>
<dbReference type="EMBL" id="JBBMFD010000006">
    <property type="protein sequence ID" value="MEQ2440248.1"/>
    <property type="molecule type" value="Genomic_DNA"/>
</dbReference>
<dbReference type="RefSeq" id="WP_349218689.1">
    <property type="nucleotide sequence ID" value="NZ_JBBMFD010000006.1"/>
</dbReference>
<dbReference type="InterPro" id="IPR032466">
    <property type="entry name" value="Metal_Hydrolase"/>
</dbReference>
<accession>A0ABV1E2I3</accession>
<dbReference type="PANTHER" id="PTHR21240:SF28">
    <property type="entry name" value="ISO-OROTATE DECARBOXYLASE (EUROFUNG)"/>
    <property type="match status" value="1"/>
</dbReference>
<organism evidence="3 4">
    <name type="scientific">Solibaculum intestinale</name>
    <dbReference type="NCBI Taxonomy" id="3133165"/>
    <lineage>
        <taxon>Bacteria</taxon>
        <taxon>Bacillati</taxon>
        <taxon>Bacillota</taxon>
        <taxon>Clostridia</taxon>
        <taxon>Eubacteriales</taxon>
        <taxon>Oscillospiraceae</taxon>
        <taxon>Solibaculum</taxon>
    </lineage>
</organism>
<sequence>MLIDFHTHAFPEKIAAKAIGSLEASSSTQAAIEGTYPALLSSMERNGVDFSVVLPIVTRPAQTKSILHFAGELQKIPGLIPFGSVHPLSKDVRGDIRAIKRLGLRGVKFHPDFQDVFLDDIETIRAMSLAAEEGLPIVIHAGADISYPDVHHSTPKRLLNVLRELKGATIVCAHTGGWRYWDDVEDLLMGQDLYIDTSYTYGWCQKEQMARIIRNWDPDKVLFGTDSPWVNQGEAVKQLYELQLPAELYDKIFYKNALRLLGMKE</sequence>
<evidence type="ECO:0000313" key="3">
    <source>
        <dbReference type="EMBL" id="MEQ2440248.1"/>
    </source>
</evidence>
<dbReference type="InterPro" id="IPR032465">
    <property type="entry name" value="ACMSD"/>
</dbReference>
<feature type="domain" description="Amidohydrolase-related" evidence="2">
    <location>
        <begin position="39"/>
        <end position="262"/>
    </location>
</feature>
<proteinExistence type="predicted"/>